<dbReference type="AlphaFoldDB" id="A0A452FIJ3"/>
<organism evidence="2 3">
    <name type="scientific">Capra hircus</name>
    <name type="common">Goat</name>
    <dbReference type="NCBI Taxonomy" id="9925"/>
    <lineage>
        <taxon>Eukaryota</taxon>
        <taxon>Metazoa</taxon>
        <taxon>Chordata</taxon>
        <taxon>Craniata</taxon>
        <taxon>Vertebrata</taxon>
        <taxon>Euteleostomi</taxon>
        <taxon>Mammalia</taxon>
        <taxon>Eutheria</taxon>
        <taxon>Laurasiatheria</taxon>
        <taxon>Artiodactyla</taxon>
        <taxon>Ruminantia</taxon>
        <taxon>Pecora</taxon>
        <taxon>Bovidae</taxon>
        <taxon>Caprinae</taxon>
        <taxon>Capra</taxon>
    </lineage>
</organism>
<feature type="transmembrane region" description="Helical" evidence="1">
    <location>
        <begin position="6"/>
        <end position="23"/>
    </location>
</feature>
<sequence>VCVFWGVGWVLAGVGLLGVWEGLGERWRMKSPAPFLNSQPHKPGREGAYSRCRVSCRCAKMGVGGGRVPGRAAPRVALSKQYSSSCLGDGKTGERVGLGTWGVFSVWYPLWASLCV</sequence>
<reference evidence="2" key="2">
    <citation type="submission" date="2025-08" db="UniProtKB">
        <authorList>
            <consortium name="Ensembl"/>
        </authorList>
    </citation>
    <scope>IDENTIFICATION</scope>
</reference>
<dbReference type="Ensembl" id="ENSCHIT00000031782.1">
    <property type="protein sequence ID" value="ENSCHIP00000023922.1"/>
    <property type="gene ID" value="ENSCHIG00000021328.1"/>
</dbReference>
<reference evidence="2" key="3">
    <citation type="submission" date="2025-09" db="UniProtKB">
        <authorList>
            <consortium name="Ensembl"/>
        </authorList>
    </citation>
    <scope>IDENTIFICATION</scope>
</reference>
<keyword evidence="1" id="KW-1133">Transmembrane helix</keyword>
<name>A0A452FIJ3_CAPHI</name>
<dbReference type="EMBL" id="LWLT01000005">
    <property type="status" value="NOT_ANNOTATED_CDS"/>
    <property type="molecule type" value="Genomic_DNA"/>
</dbReference>
<evidence type="ECO:0000313" key="2">
    <source>
        <dbReference type="Ensembl" id="ENSCHIP00000023922.1"/>
    </source>
</evidence>
<protein>
    <submittedName>
        <fullName evidence="2">Uncharacterized protein</fullName>
    </submittedName>
</protein>
<keyword evidence="1" id="KW-0472">Membrane</keyword>
<keyword evidence="3" id="KW-1185">Reference proteome</keyword>
<dbReference type="Bgee" id="ENSCHIG00000021328">
    <property type="expression patterns" value="Expressed in ovary and 17 other cell types or tissues"/>
</dbReference>
<keyword evidence="1" id="KW-0812">Transmembrane</keyword>
<evidence type="ECO:0000313" key="3">
    <source>
        <dbReference type="Proteomes" id="UP000291000"/>
    </source>
</evidence>
<accession>A0A452FIJ3</accession>
<proteinExistence type="predicted"/>
<dbReference type="GeneTree" id="ENSGT00910000147519"/>
<evidence type="ECO:0000256" key="1">
    <source>
        <dbReference type="SAM" id="Phobius"/>
    </source>
</evidence>
<dbReference type="OMA" id="PPWASMC"/>
<dbReference type="Proteomes" id="UP000291000">
    <property type="component" value="Chromosome 5"/>
</dbReference>
<reference evidence="2 3" key="1">
    <citation type="submission" date="2016-04" db="EMBL/GenBank/DDBJ databases">
        <title>Polished mammalian reference genomes with single-molecule sequencing and chromosome conformation capture applied to the Capra hircus genome.</title>
        <authorList>
            <person name="Bickhart D.M."/>
            <person name="Koren S."/>
            <person name="Rosen B."/>
            <person name="Hastie A."/>
            <person name="Liachko I."/>
            <person name="Sullivan S.T."/>
            <person name="Burton J."/>
            <person name="Sayre B.L."/>
            <person name="Huson H.J."/>
            <person name="Lee J."/>
            <person name="Lam E."/>
            <person name="Kelley C.M."/>
            <person name="Hutchison J.L."/>
            <person name="Zhou Y."/>
            <person name="Sun J."/>
            <person name="Crisa A."/>
            <person name="Schwartz J.C."/>
            <person name="Hammond J.A."/>
            <person name="Schroeder S.G."/>
            <person name="Liu G.E."/>
            <person name="Dunham M."/>
            <person name="Shendure J."/>
            <person name="Sonstegard T.S."/>
            <person name="Phillippy A.M."/>
            <person name="Van Tassell C.P."/>
            <person name="Smith T.P."/>
        </authorList>
    </citation>
    <scope>NUCLEOTIDE SEQUENCE [LARGE SCALE GENOMIC DNA]</scope>
</reference>